<dbReference type="Proteomes" id="UP000320839">
    <property type="component" value="Chromosome"/>
</dbReference>
<evidence type="ECO:0000259" key="8">
    <source>
        <dbReference type="PROSITE" id="PS51722"/>
    </source>
</evidence>
<dbReference type="PRINTS" id="PR00315">
    <property type="entry name" value="ELONGATNFCT"/>
</dbReference>
<dbReference type="InterPro" id="IPR032090">
    <property type="entry name" value="RF3_C"/>
</dbReference>
<dbReference type="GO" id="GO:0016150">
    <property type="term" value="F:translation release factor activity, codon nonspecific"/>
    <property type="evidence" value="ECO:0007669"/>
    <property type="project" value="TreeGrafter"/>
</dbReference>
<dbReference type="InterPro" id="IPR000795">
    <property type="entry name" value="T_Tr_GTP-bd_dom"/>
</dbReference>
<dbReference type="GO" id="GO:0005525">
    <property type="term" value="F:GTP binding"/>
    <property type="evidence" value="ECO:0007669"/>
    <property type="project" value="UniProtKB-UniRule"/>
</dbReference>
<dbReference type="NCBIfam" id="TIGR00231">
    <property type="entry name" value="small_GTP"/>
    <property type="match status" value="1"/>
</dbReference>
<evidence type="ECO:0000256" key="7">
    <source>
        <dbReference type="NCBIfam" id="TIGR00503"/>
    </source>
</evidence>
<organism evidence="9 10">
    <name type="scientific">Gimesia panareensis</name>
    <dbReference type="NCBI Taxonomy" id="2527978"/>
    <lineage>
        <taxon>Bacteria</taxon>
        <taxon>Pseudomonadati</taxon>
        <taxon>Planctomycetota</taxon>
        <taxon>Planctomycetia</taxon>
        <taxon>Planctomycetales</taxon>
        <taxon>Planctomycetaceae</taxon>
        <taxon>Gimesia</taxon>
    </lineage>
</organism>
<dbReference type="InterPro" id="IPR027417">
    <property type="entry name" value="P-loop_NTPase"/>
</dbReference>
<dbReference type="Pfam" id="PF00009">
    <property type="entry name" value="GTP_EFTU"/>
    <property type="match status" value="1"/>
</dbReference>
<reference evidence="9 10" key="1">
    <citation type="submission" date="2019-02" db="EMBL/GenBank/DDBJ databases">
        <title>Deep-cultivation of Planctomycetes and their phenomic and genomic characterization uncovers novel biology.</title>
        <authorList>
            <person name="Wiegand S."/>
            <person name="Jogler M."/>
            <person name="Boedeker C."/>
            <person name="Pinto D."/>
            <person name="Vollmers J."/>
            <person name="Rivas-Marin E."/>
            <person name="Kohn T."/>
            <person name="Peeters S.H."/>
            <person name="Heuer A."/>
            <person name="Rast P."/>
            <person name="Oberbeckmann S."/>
            <person name="Bunk B."/>
            <person name="Jeske O."/>
            <person name="Meyerdierks A."/>
            <person name="Storesund J.E."/>
            <person name="Kallscheuer N."/>
            <person name="Luecker S."/>
            <person name="Lage O.M."/>
            <person name="Pohl T."/>
            <person name="Merkel B.J."/>
            <person name="Hornburger P."/>
            <person name="Mueller R.-W."/>
            <person name="Bruemmer F."/>
            <person name="Labrenz M."/>
            <person name="Spormann A.M."/>
            <person name="Op den Camp H."/>
            <person name="Overmann J."/>
            <person name="Amann R."/>
            <person name="Jetten M.S.M."/>
            <person name="Mascher T."/>
            <person name="Medema M.H."/>
            <person name="Devos D.P."/>
            <person name="Kaster A.-K."/>
            <person name="Ovreas L."/>
            <person name="Rohde M."/>
            <person name="Galperin M.Y."/>
            <person name="Jogler C."/>
        </authorList>
    </citation>
    <scope>NUCLEOTIDE SEQUENCE [LARGE SCALE GENOMIC DNA]</scope>
    <source>
        <strain evidence="9 10">Pan153</strain>
    </source>
</reference>
<dbReference type="AlphaFoldDB" id="A0A518FW06"/>
<protein>
    <recommendedName>
        <fullName evidence="7">Peptide chain release factor 3</fullName>
    </recommendedName>
</protein>
<dbReference type="SUPFAM" id="SSF52540">
    <property type="entry name" value="P-loop containing nucleoside triphosphate hydrolases"/>
    <property type="match status" value="1"/>
</dbReference>
<keyword evidence="5" id="KW-0648">Protein biosynthesis</keyword>
<comment type="similarity">
    <text evidence="2">Belongs to the TRAFAC class translation factor GTPase superfamily. Classic translation factor GTPase family. PrfC subfamily.</text>
</comment>
<evidence type="ECO:0000256" key="5">
    <source>
        <dbReference type="ARBA" id="ARBA00022917"/>
    </source>
</evidence>
<evidence type="ECO:0000256" key="1">
    <source>
        <dbReference type="ARBA" id="ARBA00004496"/>
    </source>
</evidence>
<dbReference type="InterPro" id="IPR004548">
    <property type="entry name" value="PrfC"/>
</dbReference>
<dbReference type="PROSITE" id="PS51722">
    <property type="entry name" value="G_TR_2"/>
    <property type="match status" value="1"/>
</dbReference>
<name>A0A518FW06_9PLAN</name>
<evidence type="ECO:0000256" key="4">
    <source>
        <dbReference type="ARBA" id="ARBA00022741"/>
    </source>
</evidence>
<dbReference type="InterPro" id="IPR053905">
    <property type="entry name" value="EF-G-like_DII"/>
</dbReference>
<dbReference type="NCBIfam" id="NF001964">
    <property type="entry name" value="PRK00741.1"/>
    <property type="match status" value="1"/>
</dbReference>
<evidence type="ECO:0000256" key="3">
    <source>
        <dbReference type="ARBA" id="ARBA00022490"/>
    </source>
</evidence>
<dbReference type="OrthoDB" id="9804431at2"/>
<comment type="subcellular location">
    <subcellularLocation>
        <location evidence="1">Cytoplasm</location>
    </subcellularLocation>
</comment>
<keyword evidence="6" id="KW-0342">GTP-binding</keyword>
<dbReference type="PROSITE" id="PS00301">
    <property type="entry name" value="G_TR_1"/>
    <property type="match status" value="1"/>
</dbReference>
<sequence>MTNVEVESQRRRRRTFAIISHPDAGKTTLTEKLLLFGGSIEVAGMIRGRKTDRGVTSDWMELEKKRGISVSSTALTFQYQDCQINLLDTPGHHDFSEDTYRTLMAADAAVMVLDLAKGIETETEKLFRVCSLRKIPVITFVNKVDRPGLTPLEVRDEIERKFSIEPVPQNWTLGTGNELYGFVDLQQDDLHLFNKRVIDRKTDSLITSWSELESEVTSISKPVIDTTREEVDLVRSASPDLDMDRFLNGLQTPVYFGSALTSFGIEYFLNGFLKLCPPPQDLSSGAGTNEKSQGCFSGFIFKIQANLDPRHRDRIAFMRVCTGKFQRDMQVTVARSGHRIRLSRALRIFGQERHIMDEAFPGDIIGLICPGEFQLGDTIYENIPFQYEPLPQFSPEFFAVLDSKTTSQRKQFDRGIEQLIEEGAIQVFYDPKSFRRERILAAVGELQFDVVRFRLESEYNTSTSISWKPFKLARWFDTSDELKAKLHLPHSARLVTDQFGHDAVLLQSDWDERSLERNNPDIRFDAIRTA</sequence>
<dbReference type="InterPro" id="IPR009000">
    <property type="entry name" value="Transl_B-barrel_sf"/>
</dbReference>
<gene>
    <name evidence="9" type="primary">prfC</name>
    <name evidence="9" type="ORF">Pan153_52040</name>
</gene>
<dbReference type="EMBL" id="CP036317">
    <property type="protein sequence ID" value="QDV20529.1"/>
    <property type="molecule type" value="Genomic_DNA"/>
</dbReference>
<dbReference type="InterPro" id="IPR031157">
    <property type="entry name" value="G_TR_CS"/>
</dbReference>
<dbReference type="Pfam" id="PF22042">
    <property type="entry name" value="EF-G_D2"/>
    <property type="match status" value="1"/>
</dbReference>
<dbReference type="Gene3D" id="3.30.70.3280">
    <property type="entry name" value="Peptide chain release factor 3, domain III"/>
    <property type="match status" value="1"/>
</dbReference>
<feature type="domain" description="Tr-type G" evidence="8">
    <location>
        <begin position="11"/>
        <end position="280"/>
    </location>
</feature>
<keyword evidence="4" id="KW-0547">Nucleotide-binding</keyword>
<evidence type="ECO:0000256" key="2">
    <source>
        <dbReference type="ARBA" id="ARBA00009978"/>
    </source>
</evidence>
<dbReference type="FunFam" id="3.40.50.300:FF:000542">
    <property type="entry name" value="Peptide chain release factor 3"/>
    <property type="match status" value="1"/>
</dbReference>
<dbReference type="PANTHER" id="PTHR43556">
    <property type="entry name" value="PEPTIDE CHAIN RELEASE FACTOR RF3"/>
    <property type="match status" value="1"/>
</dbReference>
<dbReference type="SUPFAM" id="SSF54980">
    <property type="entry name" value="EF-G C-terminal domain-like"/>
    <property type="match status" value="1"/>
</dbReference>
<dbReference type="InterPro" id="IPR038467">
    <property type="entry name" value="RF3_dom_3_sf"/>
</dbReference>
<dbReference type="InterPro" id="IPR005225">
    <property type="entry name" value="Small_GTP-bd"/>
</dbReference>
<dbReference type="GO" id="GO:0005829">
    <property type="term" value="C:cytosol"/>
    <property type="evidence" value="ECO:0007669"/>
    <property type="project" value="TreeGrafter"/>
</dbReference>
<dbReference type="Pfam" id="PF16658">
    <property type="entry name" value="RF3_C"/>
    <property type="match status" value="1"/>
</dbReference>
<dbReference type="GO" id="GO:0003924">
    <property type="term" value="F:GTPase activity"/>
    <property type="evidence" value="ECO:0007669"/>
    <property type="project" value="InterPro"/>
</dbReference>
<dbReference type="NCBIfam" id="TIGR00503">
    <property type="entry name" value="prfC"/>
    <property type="match status" value="1"/>
</dbReference>
<proteinExistence type="inferred from homology"/>
<dbReference type="InterPro" id="IPR035647">
    <property type="entry name" value="EFG_III/V"/>
</dbReference>
<evidence type="ECO:0000313" key="9">
    <source>
        <dbReference type="EMBL" id="QDV20529.1"/>
    </source>
</evidence>
<dbReference type="SUPFAM" id="SSF50447">
    <property type="entry name" value="Translation proteins"/>
    <property type="match status" value="1"/>
</dbReference>
<evidence type="ECO:0000313" key="10">
    <source>
        <dbReference type="Proteomes" id="UP000320839"/>
    </source>
</evidence>
<accession>A0A518FW06</accession>
<dbReference type="Gene3D" id="3.40.50.300">
    <property type="entry name" value="P-loop containing nucleotide triphosphate hydrolases"/>
    <property type="match status" value="1"/>
</dbReference>
<dbReference type="Gene3D" id="2.40.30.10">
    <property type="entry name" value="Translation factors"/>
    <property type="match status" value="1"/>
</dbReference>
<keyword evidence="3" id="KW-0963">Cytoplasm</keyword>
<evidence type="ECO:0000256" key="6">
    <source>
        <dbReference type="ARBA" id="ARBA00023134"/>
    </source>
</evidence>
<dbReference type="PANTHER" id="PTHR43556:SF2">
    <property type="entry name" value="PEPTIDE CHAIN RELEASE FACTOR RF3"/>
    <property type="match status" value="1"/>
</dbReference>